<dbReference type="EMBL" id="MFQD01000005">
    <property type="protein sequence ID" value="OGH68201.1"/>
    <property type="molecule type" value="Genomic_DNA"/>
</dbReference>
<evidence type="ECO:0000256" key="2">
    <source>
        <dbReference type="ARBA" id="ARBA00023235"/>
    </source>
</evidence>
<dbReference type="GO" id="GO:0005975">
    <property type="term" value="P:carbohydrate metabolic process"/>
    <property type="evidence" value="ECO:0007669"/>
    <property type="project" value="InterPro"/>
</dbReference>
<dbReference type="AlphaFoldDB" id="A0A1F6M9B0"/>
<keyword evidence="1" id="KW-0479">Metal-binding</keyword>
<evidence type="ECO:0008006" key="5">
    <source>
        <dbReference type="Google" id="ProtNLM"/>
    </source>
</evidence>
<dbReference type="GO" id="GO:0016857">
    <property type="term" value="F:racemase and epimerase activity, acting on carbohydrates and derivatives"/>
    <property type="evidence" value="ECO:0007669"/>
    <property type="project" value="InterPro"/>
</dbReference>
<proteinExistence type="predicted"/>
<evidence type="ECO:0000313" key="3">
    <source>
        <dbReference type="EMBL" id="OGH68201.1"/>
    </source>
</evidence>
<reference evidence="3 4" key="1">
    <citation type="journal article" date="2016" name="Nat. Commun.">
        <title>Thousands of microbial genomes shed light on interconnected biogeochemical processes in an aquifer system.</title>
        <authorList>
            <person name="Anantharaman K."/>
            <person name="Brown C.T."/>
            <person name="Hug L.A."/>
            <person name="Sharon I."/>
            <person name="Castelle C.J."/>
            <person name="Probst A.J."/>
            <person name="Thomas B.C."/>
            <person name="Singh A."/>
            <person name="Wilkins M.J."/>
            <person name="Karaoz U."/>
            <person name="Brodie E.L."/>
            <person name="Williams K.H."/>
            <person name="Hubbard S.S."/>
            <person name="Banfield J.F."/>
        </authorList>
    </citation>
    <scope>NUCLEOTIDE SEQUENCE [LARGE SCALE GENOMIC DNA]</scope>
</reference>
<accession>A0A1F6M9B0</accession>
<comment type="caution">
    <text evidence="3">The sequence shown here is derived from an EMBL/GenBank/DDBJ whole genome shotgun (WGS) entry which is preliminary data.</text>
</comment>
<dbReference type="Gene3D" id="3.20.20.70">
    <property type="entry name" value="Aldolase class I"/>
    <property type="match status" value="1"/>
</dbReference>
<keyword evidence="2" id="KW-0413">Isomerase</keyword>
<dbReference type="STRING" id="1798682.A3C15_01110"/>
<dbReference type="InterPro" id="IPR000056">
    <property type="entry name" value="Ribul_P_3_epim-like"/>
</dbReference>
<dbReference type="InterPro" id="IPR013785">
    <property type="entry name" value="Aldolase_TIM"/>
</dbReference>
<gene>
    <name evidence="3" type="ORF">A3C15_01110</name>
</gene>
<dbReference type="SUPFAM" id="SSF51366">
    <property type="entry name" value="Ribulose-phoshate binding barrel"/>
    <property type="match status" value="1"/>
</dbReference>
<dbReference type="InterPro" id="IPR011060">
    <property type="entry name" value="RibuloseP-bd_barrel"/>
</dbReference>
<evidence type="ECO:0000313" key="4">
    <source>
        <dbReference type="Proteomes" id="UP000176532"/>
    </source>
</evidence>
<organism evidence="3 4">
    <name type="scientific">Candidatus Magasanikbacteria bacterium RIFCSPHIGHO2_02_FULL_50_9b</name>
    <dbReference type="NCBI Taxonomy" id="1798682"/>
    <lineage>
        <taxon>Bacteria</taxon>
        <taxon>Candidatus Magasanikiibacteriota</taxon>
    </lineage>
</organism>
<evidence type="ECO:0000256" key="1">
    <source>
        <dbReference type="ARBA" id="ARBA00022723"/>
    </source>
</evidence>
<dbReference type="GO" id="GO:0046872">
    <property type="term" value="F:metal ion binding"/>
    <property type="evidence" value="ECO:0007669"/>
    <property type="project" value="UniProtKB-KW"/>
</dbReference>
<name>A0A1F6M9B0_9BACT</name>
<dbReference type="Proteomes" id="UP000176532">
    <property type="component" value="Unassembled WGS sequence"/>
</dbReference>
<protein>
    <recommendedName>
        <fullName evidence="5">Ribulose-phosphate 3-epimerase</fullName>
    </recommendedName>
</protein>
<dbReference type="PANTHER" id="PTHR11749">
    <property type="entry name" value="RIBULOSE-5-PHOSPHATE-3-EPIMERASE"/>
    <property type="match status" value="1"/>
</dbReference>
<dbReference type="Pfam" id="PF00834">
    <property type="entry name" value="Ribul_P_3_epim"/>
    <property type="match status" value="1"/>
</dbReference>
<sequence>MIELIPALLVESRDEFETKVRAIESFAPLAQIDVIDGSWLTGETWADADDIGEIISTLRYELHLMVANPIEHLEAWTELPSLKRVIFHVETATQPKQVIEAIRYHGWDVGVALNPETPTSLVRELGQYVDEVMFMTVKPGASGRPFEHGVLKKIAELSEYDPRLIIGVDGAISAETLALCFDAGVTRARVNSSLFGTGLSAANAWAALQKVAQHL</sequence>